<reference evidence="2" key="1">
    <citation type="journal article" date="2009" name="Genome Res.">
        <title>Comparative genomic analyses of the human fungal pathogens Coccidioides and their relatives.</title>
        <authorList>
            <person name="Sharpton T.J."/>
            <person name="Stajich J.E."/>
            <person name="Rounsley S.D."/>
            <person name="Gardner M.J."/>
            <person name="Wortman J.R."/>
            <person name="Jordar V.S."/>
            <person name="Maiti R."/>
            <person name="Kodira C.D."/>
            <person name="Neafsey D.E."/>
            <person name="Zeng Q."/>
            <person name="Hung C.-Y."/>
            <person name="McMahan C."/>
            <person name="Muszewska A."/>
            <person name="Grynberg M."/>
            <person name="Mandel M.A."/>
            <person name="Kellner E.M."/>
            <person name="Barker B.M."/>
            <person name="Galgiani J.N."/>
            <person name="Orbach M.J."/>
            <person name="Kirkland T.N."/>
            <person name="Cole G.T."/>
            <person name="Henn M.R."/>
            <person name="Birren B.W."/>
            <person name="Taylor J.W."/>
        </authorList>
    </citation>
    <scope>NUCLEOTIDE SEQUENCE [LARGE SCALE GENOMIC DNA]</scope>
    <source>
        <strain evidence="2">UAMH 1704</strain>
    </source>
</reference>
<dbReference type="Proteomes" id="UP000002058">
    <property type="component" value="Unassembled WGS sequence"/>
</dbReference>
<dbReference type="EMBL" id="CH476617">
    <property type="protein sequence ID" value="EEP80755.1"/>
    <property type="molecule type" value="Genomic_DNA"/>
</dbReference>
<dbReference type="GeneID" id="8441103"/>
<dbReference type="HOGENOM" id="CLU_1134271_0_0_1"/>
<sequence>MPMRVAVAGQTSASRPLPSPAPDIMLDILYDYFTREQVMRRLFAISAAKLLFRVSILDPLAKAFRRSRSGASGTKQSCHRAPSCSIVLHRSPSQPEFLPGRKGAQEEANHNRILTLESDTMHRVPVSVTDYYLPPFPLLSALNRDHLFSRARLSQVPVSTPLGTETVCRLLESALESKSDLQVGFKIEFSLQQGSPLSCQPRVQWKEYATSPLSDHLPVVALELLSTGEVSPRASWGGQFMHHRA</sequence>
<dbReference type="InParanoid" id="C4JT08"/>
<proteinExistence type="predicted"/>
<dbReference type="VEuPathDB" id="FungiDB:UREG_05597"/>
<evidence type="ECO:0000313" key="1">
    <source>
        <dbReference type="EMBL" id="EEP80755.1"/>
    </source>
</evidence>
<dbReference type="AlphaFoldDB" id="C4JT08"/>
<dbReference type="KEGG" id="ure:UREG_05597"/>
<organism evidence="1 2">
    <name type="scientific">Uncinocarpus reesii (strain UAMH 1704)</name>
    <dbReference type="NCBI Taxonomy" id="336963"/>
    <lineage>
        <taxon>Eukaryota</taxon>
        <taxon>Fungi</taxon>
        <taxon>Dikarya</taxon>
        <taxon>Ascomycota</taxon>
        <taxon>Pezizomycotina</taxon>
        <taxon>Eurotiomycetes</taxon>
        <taxon>Eurotiomycetidae</taxon>
        <taxon>Onygenales</taxon>
        <taxon>Onygenaceae</taxon>
        <taxon>Uncinocarpus</taxon>
    </lineage>
</organism>
<keyword evidence="2" id="KW-1185">Reference proteome</keyword>
<gene>
    <name evidence="1" type="ORF">UREG_05597</name>
</gene>
<protein>
    <submittedName>
        <fullName evidence="1">Uncharacterized protein</fullName>
    </submittedName>
</protein>
<accession>C4JT08</accession>
<dbReference type="RefSeq" id="XP_002584908.1">
    <property type="nucleotide sequence ID" value="XM_002584862.1"/>
</dbReference>
<name>C4JT08_UNCRE</name>
<evidence type="ECO:0000313" key="2">
    <source>
        <dbReference type="Proteomes" id="UP000002058"/>
    </source>
</evidence>